<keyword evidence="3" id="KW-1185">Reference proteome</keyword>
<gene>
    <name evidence="2" type="ORF">ADN00_17190</name>
</gene>
<accession>A0A0P6XJJ0</accession>
<evidence type="ECO:0000259" key="1">
    <source>
        <dbReference type="PROSITE" id="PS51833"/>
    </source>
</evidence>
<organism evidence="2 3">
    <name type="scientific">Ornatilinea apprima</name>
    <dbReference type="NCBI Taxonomy" id="1134406"/>
    <lineage>
        <taxon>Bacteria</taxon>
        <taxon>Bacillati</taxon>
        <taxon>Chloroflexota</taxon>
        <taxon>Anaerolineae</taxon>
        <taxon>Anaerolineales</taxon>
        <taxon>Anaerolineaceae</taxon>
        <taxon>Ornatilinea</taxon>
    </lineage>
</organism>
<evidence type="ECO:0000313" key="2">
    <source>
        <dbReference type="EMBL" id="KPL71425.1"/>
    </source>
</evidence>
<dbReference type="Gene3D" id="1.10.3210.10">
    <property type="entry name" value="Hypothetical protein af1432"/>
    <property type="match status" value="1"/>
</dbReference>
<name>A0A0P6XJJ0_9CHLR</name>
<dbReference type="InterPro" id="IPR006675">
    <property type="entry name" value="HDIG_dom"/>
</dbReference>
<dbReference type="RefSeq" id="WP_075064283.1">
    <property type="nucleotide sequence ID" value="NZ_LGCL01000041.1"/>
</dbReference>
<dbReference type="Pfam" id="PF08668">
    <property type="entry name" value="HDOD"/>
    <property type="match status" value="1"/>
</dbReference>
<feature type="domain" description="HDOD" evidence="1">
    <location>
        <begin position="16"/>
        <end position="212"/>
    </location>
</feature>
<dbReference type="CDD" id="cd00077">
    <property type="entry name" value="HDc"/>
    <property type="match status" value="1"/>
</dbReference>
<evidence type="ECO:0000313" key="3">
    <source>
        <dbReference type="Proteomes" id="UP000050417"/>
    </source>
</evidence>
<dbReference type="InterPro" id="IPR013976">
    <property type="entry name" value="HDOD"/>
</dbReference>
<proteinExistence type="predicted"/>
<dbReference type="SMART" id="SM00471">
    <property type="entry name" value="HDc"/>
    <property type="match status" value="1"/>
</dbReference>
<dbReference type="NCBIfam" id="TIGR00277">
    <property type="entry name" value="HDIG"/>
    <property type="match status" value="1"/>
</dbReference>
<dbReference type="STRING" id="1134406.ADN00_17190"/>
<dbReference type="OrthoDB" id="159209at2"/>
<dbReference type="Proteomes" id="UP000050417">
    <property type="component" value="Unassembled WGS sequence"/>
</dbReference>
<protein>
    <recommendedName>
        <fullName evidence="1">HDOD domain-containing protein</fullName>
    </recommendedName>
</protein>
<dbReference type="PROSITE" id="PS51833">
    <property type="entry name" value="HDOD"/>
    <property type="match status" value="1"/>
</dbReference>
<dbReference type="EMBL" id="LGCL01000041">
    <property type="protein sequence ID" value="KPL71425.1"/>
    <property type="molecule type" value="Genomic_DNA"/>
</dbReference>
<comment type="caution">
    <text evidence="2">The sequence shown here is derived from an EMBL/GenBank/DDBJ whole genome shotgun (WGS) entry which is preliminary data.</text>
</comment>
<dbReference type="AlphaFoldDB" id="A0A0P6XJJ0"/>
<dbReference type="SUPFAM" id="SSF109604">
    <property type="entry name" value="HD-domain/PDEase-like"/>
    <property type="match status" value="1"/>
</dbReference>
<reference evidence="2 3" key="1">
    <citation type="submission" date="2015-07" db="EMBL/GenBank/DDBJ databases">
        <title>Genome sequence of Ornatilinea apprima DSM 23815.</title>
        <authorList>
            <person name="Hemp J."/>
            <person name="Ward L.M."/>
            <person name="Pace L.A."/>
            <person name="Fischer W.W."/>
        </authorList>
    </citation>
    <scope>NUCLEOTIDE SEQUENCE [LARGE SCALE GENOMIC DNA]</scope>
    <source>
        <strain evidence="2 3">P3M-1</strain>
    </source>
</reference>
<dbReference type="InterPro" id="IPR003607">
    <property type="entry name" value="HD/PDEase_dom"/>
</dbReference>
<dbReference type="InterPro" id="IPR052340">
    <property type="entry name" value="RNase_Y/CdgJ"/>
</dbReference>
<dbReference type="PANTHER" id="PTHR33525:SF3">
    <property type="entry name" value="RIBONUCLEASE Y"/>
    <property type="match status" value="1"/>
</dbReference>
<sequence length="282" mass="31366">MLPRKIDQILSRVDRLWPMPTSVNRTLRAMEDPMITAGYVAELIALDQALAASVLQMANSAAMGFTVNCTSINEAVMRLGFKRLKNLIMSIVAEGPLSRNLSGYRIGAGDLWNHAISTAVTAQWLAQAVGYGDPDEAYLAGLLHDIGKLLLDQYIVLDYSKMIDLMQRYNLRLWQVEEQLLGIDHAAVGGLMAEKWNYPVVLIDAIRCHHAPSLARTRPELPAIVNVANALSAQVGVTNKELFVNEIHPESYNILRLSEDTLEQLRKRVGEYLSASRSQSRI</sequence>
<dbReference type="PANTHER" id="PTHR33525">
    <property type="match status" value="1"/>
</dbReference>